<dbReference type="EMBL" id="CAXAMN010028872">
    <property type="protein sequence ID" value="CAK9117965.1"/>
    <property type="molecule type" value="Genomic_DNA"/>
</dbReference>
<keyword evidence="2" id="KW-0472">Membrane</keyword>
<evidence type="ECO:0000256" key="2">
    <source>
        <dbReference type="SAM" id="Phobius"/>
    </source>
</evidence>
<organism evidence="3 4">
    <name type="scientific">Durusdinium trenchii</name>
    <dbReference type="NCBI Taxonomy" id="1381693"/>
    <lineage>
        <taxon>Eukaryota</taxon>
        <taxon>Sar</taxon>
        <taxon>Alveolata</taxon>
        <taxon>Dinophyceae</taxon>
        <taxon>Suessiales</taxon>
        <taxon>Symbiodiniaceae</taxon>
        <taxon>Durusdinium</taxon>
    </lineage>
</organism>
<feature type="compositionally biased region" description="Basic and acidic residues" evidence="1">
    <location>
        <begin position="559"/>
        <end position="605"/>
    </location>
</feature>
<feature type="compositionally biased region" description="Basic and acidic residues" evidence="1">
    <location>
        <begin position="612"/>
        <end position="628"/>
    </location>
</feature>
<comment type="caution">
    <text evidence="3">The sequence shown here is derived from an EMBL/GenBank/DDBJ whole genome shotgun (WGS) entry which is preliminary data.</text>
</comment>
<keyword evidence="2" id="KW-1133">Transmembrane helix</keyword>
<feature type="transmembrane region" description="Helical" evidence="2">
    <location>
        <begin position="40"/>
        <end position="60"/>
    </location>
</feature>
<gene>
    <name evidence="3" type="ORF">CCMP2556_LOCUS55173</name>
</gene>
<evidence type="ECO:0000313" key="3">
    <source>
        <dbReference type="EMBL" id="CAK9117965.1"/>
    </source>
</evidence>
<keyword evidence="4" id="KW-1185">Reference proteome</keyword>
<proteinExistence type="predicted"/>
<feature type="transmembrane region" description="Helical" evidence="2">
    <location>
        <begin position="146"/>
        <end position="164"/>
    </location>
</feature>
<feature type="region of interest" description="Disordered" evidence="1">
    <location>
        <begin position="559"/>
        <end position="684"/>
    </location>
</feature>
<protein>
    <submittedName>
        <fullName evidence="3">Uncharacterized protein</fullName>
    </submittedName>
</protein>
<feature type="transmembrane region" description="Helical" evidence="2">
    <location>
        <begin position="264"/>
        <end position="286"/>
    </location>
</feature>
<feature type="transmembrane region" description="Helical" evidence="2">
    <location>
        <begin position="80"/>
        <end position="99"/>
    </location>
</feature>
<keyword evidence="2" id="KW-0812">Transmembrane</keyword>
<sequence length="684" mass="76368">MPSYAFVCHYHEQRALYGGSCESLSAGTLNFFRKRRAHRWVQMASKVATLPCLACLAWSFQGLDLNKPMLGIHSEWHLRVGWIALPLLGLATAQGFQGLPYRDVRTAKDLSEKTSRDLWSHLYVKTGDECCDEDLKNLMPSLKERILCVVAIAQACMNIFFYIYNFLALPKWGSTDHLQVSKHVIAWIEVVFASASFLSLLFFLMAVFFSGSSYYLLGFTSVMNVTGKFSCLKLLPVVEPGRVVDRLITVWKGNADLLQNKGSAILSVSLVSIGLVLPLALGLLALQVKVSQVASVGERPPDTWTWDELLRFLGFANNIMSINDLDVAKMNFLAGLVRDEVDRATAFGSPEAPGTRFCAWKRIIIETMHKSLTAPEFFAFCATLSAEKLAAQIIGVKELEIGSPVRLAVPSVLKEGSVGTICQLKPLMVEWVDHIMPRSVRLEGFTGELSEACGLYTLSDYLCNNHFPVYRKDPYELVPVVGNRHALCGADGWELRNTKGVVAWCLGIFMYSPAGEYPSWWVRGRRIPSDKIRCYPVGKDTTTLQWPAVLGQLDRVDKTGVADEEKREEAAHYERHPERLVEPVELLDSHEGYDARDCQTTREEGDGQATDEAGRHEVHLESRMRVDASDASPFSPEVDASHKRSQPGQPSKKKTRRLMPKAGAKQAEPKFEPTTPIIGHRMDP</sequence>
<reference evidence="3 4" key="1">
    <citation type="submission" date="2024-02" db="EMBL/GenBank/DDBJ databases">
        <authorList>
            <person name="Chen Y."/>
            <person name="Shah S."/>
            <person name="Dougan E. K."/>
            <person name="Thang M."/>
            <person name="Chan C."/>
        </authorList>
    </citation>
    <scope>NUCLEOTIDE SEQUENCE [LARGE SCALE GENOMIC DNA]</scope>
</reference>
<evidence type="ECO:0000313" key="4">
    <source>
        <dbReference type="Proteomes" id="UP001642484"/>
    </source>
</evidence>
<evidence type="ECO:0000256" key="1">
    <source>
        <dbReference type="SAM" id="MobiDB-lite"/>
    </source>
</evidence>
<dbReference type="Proteomes" id="UP001642484">
    <property type="component" value="Unassembled WGS sequence"/>
</dbReference>
<feature type="transmembrane region" description="Helical" evidence="2">
    <location>
        <begin position="184"/>
        <end position="209"/>
    </location>
</feature>
<accession>A0ABP0T0L2</accession>
<name>A0ABP0T0L2_9DINO</name>